<organism evidence="2 3">
    <name type="scientific">Peribacillus glennii</name>
    <dbReference type="NCBI Taxonomy" id="2303991"/>
    <lineage>
        <taxon>Bacteria</taxon>
        <taxon>Bacillati</taxon>
        <taxon>Bacillota</taxon>
        <taxon>Bacilli</taxon>
        <taxon>Bacillales</taxon>
        <taxon>Bacillaceae</taxon>
        <taxon>Peribacillus</taxon>
    </lineage>
</organism>
<keyword evidence="1" id="KW-0472">Membrane</keyword>
<comment type="caution">
    <text evidence="2">The sequence shown here is derived from an EMBL/GenBank/DDBJ whole genome shotgun (WGS) entry which is preliminary data.</text>
</comment>
<name>A0A372LA35_9BACI</name>
<keyword evidence="1" id="KW-0812">Transmembrane</keyword>
<dbReference type="GO" id="GO:0016020">
    <property type="term" value="C:membrane"/>
    <property type="evidence" value="ECO:0007669"/>
    <property type="project" value="InterPro"/>
</dbReference>
<proteinExistence type="predicted"/>
<dbReference type="Proteomes" id="UP000262939">
    <property type="component" value="Unassembled WGS sequence"/>
</dbReference>
<feature type="transmembrane region" description="Helical" evidence="1">
    <location>
        <begin position="295"/>
        <end position="314"/>
    </location>
</feature>
<dbReference type="Pfam" id="PF05975">
    <property type="entry name" value="EcsB"/>
    <property type="match status" value="1"/>
</dbReference>
<keyword evidence="1" id="KW-1133">Transmembrane helix</keyword>
<feature type="transmembrane region" description="Helical" evidence="1">
    <location>
        <begin position="109"/>
        <end position="133"/>
    </location>
</feature>
<dbReference type="AlphaFoldDB" id="A0A372LA35"/>
<feature type="transmembrane region" description="Helical" evidence="1">
    <location>
        <begin position="360"/>
        <end position="382"/>
    </location>
</feature>
<sequence>MIYIFNLRRKITMNSEGLWAERFRSFSKEMQKYLRYIFNGHLLFVLVFAAGGLSFYYSEWVKTLNSHFPAEIIMGVVLGILVAKSPIYTFLKDADIVFFLPLETRLGSYFFKSILLTLVIQGYIILMAFAAFMPMYAKVTGAGLGEFAWMLAILLVLKYINLQVHWHALKFQENSAPLMDGFVRLVIDILLLYFLFSGSAPAFPIVTGLLLILLWIYYRKTARKKGVKWERLIELEGKRLMSFYRFANLFTDVPKFRDKVSRRKWLDPLLRFIPYSQSSSYQFLYARTMLRANDYVGLLFRLSVIGSFVLAALPGLWAKLLVTVLFLYITGLQLLPSWKQHELKIWVSLYPIKDDLRRQAVIRIITIFLMVENVVFLATAIFSGGLLAGILSFVAGLVFILLFQAYAKNKIEKF</sequence>
<protein>
    <submittedName>
        <fullName evidence="2">ABC transporter permease</fullName>
    </submittedName>
</protein>
<evidence type="ECO:0000313" key="3">
    <source>
        <dbReference type="Proteomes" id="UP000262939"/>
    </source>
</evidence>
<dbReference type="PIRSF" id="PIRSF037259">
    <property type="entry name" value="EcsB_ABC"/>
    <property type="match status" value="1"/>
</dbReference>
<evidence type="ECO:0000313" key="2">
    <source>
        <dbReference type="EMBL" id="RFU62121.1"/>
    </source>
</evidence>
<dbReference type="EMBL" id="QVTD01000011">
    <property type="protein sequence ID" value="RFU62121.1"/>
    <property type="molecule type" value="Genomic_DNA"/>
</dbReference>
<feature type="transmembrane region" description="Helical" evidence="1">
    <location>
        <begin position="178"/>
        <end position="196"/>
    </location>
</feature>
<accession>A0A372LA35</accession>
<feature type="transmembrane region" description="Helical" evidence="1">
    <location>
        <begin position="388"/>
        <end position="407"/>
    </location>
</feature>
<dbReference type="InterPro" id="IPR010288">
    <property type="entry name" value="EcsB_ABC"/>
</dbReference>
<feature type="transmembrane region" description="Helical" evidence="1">
    <location>
        <begin position="320"/>
        <end position="339"/>
    </location>
</feature>
<feature type="transmembrane region" description="Helical" evidence="1">
    <location>
        <begin position="202"/>
        <end position="218"/>
    </location>
</feature>
<evidence type="ECO:0000256" key="1">
    <source>
        <dbReference type="SAM" id="Phobius"/>
    </source>
</evidence>
<keyword evidence="3" id="KW-1185">Reference proteome</keyword>
<reference evidence="2 3" key="1">
    <citation type="submission" date="2018-08" db="EMBL/GenBank/DDBJ databases">
        <title>Bacillus chawlae sp. nov., Bacillus glennii sp. nov., and Bacillus saganii sp. nov. Isolated from the Vehicle Assembly Building at Kennedy Space Center where the Viking Spacecraft were Assembled.</title>
        <authorList>
            <person name="Seuylemezian A."/>
            <person name="Vaishampayan P."/>
        </authorList>
    </citation>
    <scope>NUCLEOTIDE SEQUENCE [LARGE SCALE GENOMIC DNA]</scope>
    <source>
        <strain evidence="2 3">V44-8</strain>
    </source>
</reference>
<gene>
    <name evidence="2" type="ORF">D0466_16195</name>
</gene>
<feature type="transmembrane region" description="Helical" evidence="1">
    <location>
        <begin position="33"/>
        <end position="56"/>
    </location>
</feature>
<feature type="transmembrane region" description="Helical" evidence="1">
    <location>
        <begin position="68"/>
        <end position="88"/>
    </location>
</feature>